<protein>
    <recommendedName>
        <fullName evidence="2">F-box domain-containing protein</fullName>
    </recommendedName>
</protein>
<dbReference type="SMART" id="SM00256">
    <property type="entry name" value="FBOX"/>
    <property type="match status" value="1"/>
</dbReference>
<organism evidence="3 4">
    <name type="scientific">Orbilia blumenaviensis</name>
    <dbReference type="NCBI Taxonomy" id="1796055"/>
    <lineage>
        <taxon>Eukaryota</taxon>
        <taxon>Fungi</taxon>
        <taxon>Dikarya</taxon>
        <taxon>Ascomycota</taxon>
        <taxon>Pezizomycotina</taxon>
        <taxon>Orbiliomycetes</taxon>
        <taxon>Orbiliales</taxon>
        <taxon>Orbiliaceae</taxon>
        <taxon>Orbilia</taxon>
    </lineage>
</organism>
<gene>
    <name evidence="3" type="ORF">TWF730_009397</name>
</gene>
<evidence type="ECO:0000259" key="2">
    <source>
        <dbReference type="SMART" id="SM00256"/>
    </source>
</evidence>
<dbReference type="InterPro" id="IPR036047">
    <property type="entry name" value="F-box-like_dom_sf"/>
</dbReference>
<dbReference type="Pfam" id="PF12937">
    <property type="entry name" value="F-box-like"/>
    <property type="match status" value="1"/>
</dbReference>
<dbReference type="EMBL" id="JAVHNS010000006">
    <property type="protein sequence ID" value="KAK6352573.1"/>
    <property type="molecule type" value="Genomic_DNA"/>
</dbReference>
<evidence type="ECO:0000313" key="4">
    <source>
        <dbReference type="Proteomes" id="UP001373714"/>
    </source>
</evidence>
<feature type="domain" description="F-box" evidence="2">
    <location>
        <begin position="4"/>
        <end position="46"/>
    </location>
</feature>
<dbReference type="AlphaFoldDB" id="A0AAV9V262"/>
<name>A0AAV9V262_9PEZI</name>
<dbReference type="CDD" id="cd09917">
    <property type="entry name" value="F-box_SF"/>
    <property type="match status" value="1"/>
</dbReference>
<proteinExistence type="predicted"/>
<dbReference type="Gene3D" id="1.20.1280.50">
    <property type="match status" value="1"/>
</dbReference>
<comment type="caution">
    <text evidence="3">The sequence shown here is derived from an EMBL/GenBank/DDBJ whole genome shotgun (WGS) entry which is preliminary data.</text>
</comment>
<dbReference type="Proteomes" id="UP001373714">
    <property type="component" value="Unassembled WGS sequence"/>
</dbReference>
<keyword evidence="4" id="KW-1185">Reference proteome</keyword>
<accession>A0AAV9V262</accession>
<dbReference type="InterPro" id="IPR001810">
    <property type="entry name" value="F-box_dom"/>
</dbReference>
<evidence type="ECO:0000256" key="1">
    <source>
        <dbReference type="SAM" id="MobiDB-lite"/>
    </source>
</evidence>
<dbReference type="SUPFAM" id="SSF81383">
    <property type="entry name" value="F-box domain"/>
    <property type="match status" value="1"/>
</dbReference>
<feature type="region of interest" description="Disordered" evidence="1">
    <location>
        <begin position="179"/>
        <end position="208"/>
    </location>
</feature>
<sequence length="446" mass="51500">MDSLPTELLLQIFKCKELSPVDLVRCGRTCRRYHDITNSSEFKIDYTFQVDHISHSGWRLIRCLLLNPALGERFQSLQIAWHRRRRRDKTTWTTKWNWTEEELAHISAVLNKWGIDDSGTLYRAIEIGLNSEALIPLLLCFTTTLESLDIGEVAHDMISDEYGHTILDAAQIFSHCMGLSSGSPQPGARDSKGERISRTSRRRPLDPSGTYKVDLSEWYHSGAGHYNPGGRLVEPLRHIPWIYNAFNPKAWPPGLVSLKEFSHGSSNSAALRYRPRSLNTWPNRNLSTVLQLPNLETLKLSHINALMGTPIHTQIKPPHKLKHLEIFHYRFYRTDFEKVAILTGGSLESVKCVLSEENFTPWDMSPEDKIRIITDFFHDNSKETLKKENISVYRSFKGFFDDFRFDANENAAMVEQLNAHYGSLDRECHVCDHPYEDDDDLEFYPY</sequence>
<reference evidence="3 4" key="1">
    <citation type="submission" date="2019-10" db="EMBL/GenBank/DDBJ databases">
        <authorList>
            <person name="Palmer J.M."/>
        </authorList>
    </citation>
    <scope>NUCLEOTIDE SEQUENCE [LARGE SCALE GENOMIC DNA]</scope>
    <source>
        <strain evidence="3 4">TWF730</strain>
    </source>
</reference>
<evidence type="ECO:0000313" key="3">
    <source>
        <dbReference type="EMBL" id="KAK6352573.1"/>
    </source>
</evidence>